<dbReference type="InterPro" id="IPR003959">
    <property type="entry name" value="ATPase_AAA_core"/>
</dbReference>
<evidence type="ECO:0000259" key="1">
    <source>
        <dbReference type="Pfam" id="PF13304"/>
    </source>
</evidence>
<sequence>MYISSCSLTGFKPFTTKVDFQFASRVTAVVGPNRSGKTSLLQALALLGFISKNDRHADTGIFIQGPSDGVFNAAMQIAGRLETIVSGQNDQSAKYFTLDIAFSDGSTVSTTVTLRDDTAQLASTCQADSHMLRVTYVPRDMEFPRTTDEKIRKSETLELAELTAIGHLTAHYAAGLKAVKKLTELSEMINKVFPGIGELDVSSTTKVHRLRFKRNDTMLPWWREGSGVCFVLTIFAAVLYDQATRFASATNVSAASPFQYHHLLLLDEPSAPLHSQIIPVFMDALISLDVQVILATHSVDFLLSSAALPEEDMQCLSLHDTVPTLHPQLTDSLLKGVGLSSAEIQEALPQHGRETAVLVSLSASKLILYVEGSSDIPALRAFMEIIDPIRAARFQSKVVVEWTSGRKKISEYAQSAGTLASFLESWRATSEDRLPSKALPKELQLRIAVLVDRDYRPEEVIQYEIDAFSAALQKKPLVASPPDSIYTTWGNAVEWENFCAKPDALQAVLREKGSGLLANFDTLWKSNISKGRSKFVKEFGTSVTAAESSPGAKSAFAGKDFGEIFDNMDKQFQSEPTRGMDAKGLLQDLKLADPVSIKLILQEIGKEGLSQDLVDSISGLFTWAGV</sequence>
<dbReference type="GO" id="GO:0006302">
    <property type="term" value="P:double-strand break repair"/>
    <property type="evidence" value="ECO:0007669"/>
    <property type="project" value="InterPro"/>
</dbReference>
<dbReference type="Proteomes" id="UP001212152">
    <property type="component" value="Unassembled WGS sequence"/>
</dbReference>
<evidence type="ECO:0000313" key="3">
    <source>
        <dbReference type="EMBL" id="KAJ3168138.1"/>
    </source>
</evidence>
<feature type="domain" description="ATPase AAA-type core" evidence="1">
    <location>
        <begin position="135"/>
        <end position="303"/>
    </location>
</feature>
<dbReference type="Gene3D" id="3.40.50.300">
    <property type="entry name" value="P-loop containing nucleotide triphosphate hydrolases"/>
    <property type="match status" value="1"/>
</dbReference>
<dbReference type="AlphaFoldDB" id="A0AAD5TBA7"/>
<evidence type="ECO:0000259" key="2">
    <source>
        <dbReference type="Pfam" id="PF13476"/>
    </source>
</evidence>
<proteinExistence type="predicted"/>
<evidence type="ECO:0000313" key="4">
    <source>
        <dbReference type="Proteomes" id="UP001212152"/>
    </source>
</evidence>
<dbReference type="Pfam" id="PF13476">
    <property type="entry name" value="AAA_23"/>
    <property type="match status" value="1"/>
</dbReference>
<dbReference type="EMBL" id="JADGJQ010000124">
    <property type="protein sequence ID" value="KAJ3168138.1"/>
    <property type="molecule type" value="Genomic_DNA"/>
</dbReference>
<dbReference type="InterPro" id="IPR038729">
    <property type="entry name" value="Rad50/SbcC_AAA"/>
</dbReference>
<organism evidence="3 4">
    <name type="scientific">Geranomyces variabilis</name>
    <dbReference type="NCBI Taxonomy" id="109894"/>
    <lineage>
        <taxon>Eukaryota</taxon>
        <taxon>Fungi</taxon>
        <taxon>Fungi incertae sedis</taxon>
        <taxon>Chytridiomycota</taxon>
        <taxon>Chytridiomycota incertae sedis</taxon>
        <taxon>Chytridiomycetes</taxon>
        <taxon>Spizellomycetales</taxon>
        <taxon>Powellomycetaceae</taxon>
        <taxon>Geranomyces</taxon>
    </lineage>
</organism>
<accession>A0AAD5TBA7</accession>
<protein>
    <submittedName>
        <fullName evidence="3">Uncharacterized protein</fullName>
    </submittedName>
</protein>
<name>A0AAD5TBA7_9FUNG</name>
<dbReference type="Pfam" id="PF13304">
    <property type="entry name" value="AAA_21"/>
    <property type="match status" value="1"/>
</dbReference>
<dbReference type="SUPFAM" id="SSF52540">
    <property type="entry name" value="P-loop containing nucleoside triphosphate hydrolases"/>
    <property type="match status" value="1"/>
</dbReference>
<dbReference type="InterPro" id="IPR051396">
    <property type="entry name" value="Bact_Antivir_Def_Nuclease"/>
</dbReference>
<dbReference type="PANTHER" id="PTHR43581">
    <property type="entry name" value="ATP/GTP PHOSPHATASE"/>
    <property type="match status" value="1"/>
</dbReference>
<dbReference type="InterPro" id="IPR027417">
    <property type="entry name" value="P-loop_NTPase"/>
</dbReference>
<dbReference type="GO" id="GO:0005524">
    <property type="term" value="F:ATP binding"/>
    <property type="evidence" value="ECO:0007669"/>
    <property type="project" value="InterPro"/>
</dbReference>
<keyword evidence="4" id="KW-1185">Reference proteome</keyword>
<dbReference type="PANTHER" id="PTHR43581:SF2">
    <property type="entry name" value="EXCINUCLEASE ATPASE SUBUNIT"/>
    <property type="match status" value="1"/>
</dbReference>
<feature type="domain" description="Rad50/SbcC-type AAA" evidence="2">
    <location>
        <begin position="7"/>
        <end position="111"/>
    </location>
</feature>
<reference evidence="3" key="1">
    <citation type="submission" date="2020-05" db="EMBL/GenBank/DDBJ databases">
        <title>Phylogenomic resolution of chytrid fungi.</title>
        <authorList>
            <person name="Stajich J.E."/>
            <person name="Amses K."/>
            <person name="Simmons R."/>
            <person name="Seto K."/>
            <person name="Myers J."/>
            <person name="Bonds A."/>
            <person name="Quandt C.A."/>
            <person name="Barry K."/>
            <person name="Liu P."/>
            <person name="Grigoriev I."/>
            <person name="Longcore J.E."/>
            <person name="James T.Y."/>
        </authorList>
    </citation>
    <scope>NUCLEOTIDE SEQUENCE</scope>
    <source>
        <strain evidence="3">JEL0379</strain>
    </source>
</reference>
<gene>
    <name evidence="3" type="ORF">HDU87_001219</name>
</gene>
<comment type="caution">
    <text evidence="3">The sequence shown here is derived from an EMBL/GenBank/DDBJ whole genome shotgun (WGS) entry which is preliminary data.</text>
</comment>
<dbReference type="GO" id="GO:0016887">
    <property type="term" value="F:ATP hydrolysis activity"/>
    <property type="evidence" value="ECO:0007669"/>
    <property type="project" value="InterPro"/>
</dbReference>